<evidence type="ECO:0000256" key="8">
    <source>
        <dbReference type="ARBA" id="ARBA00022842"/>
    </source>
</evidence>
<evidence type="ECO:0000256" key="10">
    <source>
        <dbReference type="PIRSR" id="PIRSR605002-1"/>
    </source>
</evidence>
<dbReference type="PANTHER" id="PTHR10466:SF0">
    <property type="entry name" value="PHOSPHOMANNOMUTASE"/>
    <property type="match status" value="1"/>
</dbReference>
<comment type="caution">
    <text evidence="14">The sequence shown here is derived from an EMBL/GenBank/DDBJ whole genome shotgun (WGS) entry which is preliminary data.</text>
</comment>
<comment type="catalytic activity">
    <reaction evidence="13">
        <text>alpha-D-mannose 1-phosphate = D-mannose 6-phosphate</text>
        <dbReference type="Rhea" id="RHEA:11140"/>
        <dbReference type="ChEBI" id="CHEBI:58409"/>
        <dbReference type="ChEBI" id="CHEBI:58735"/>
        <dbReference type="EC" id="5.4.2.8"/>
    </reaction>
</comment>
<dbReference type="SUPFAM" id="SSF56784">
    <property type="entry name" value="HAD-like"/>
    <property type="match status" value="2"/>
</dbReference>
<evidence type="ECO:0000313" key="15">
    <source>
        <dbReference type="Proteomes" id="UP001497744"/>
    </source>
</evidence>
<evidence type="ECO:0000256" key="12">
    <source>
        <dbReference type="PIRSR" id="PIRSR605002-3"/>
    </source>
</evidence>
<feature type="binding site" evidence="11">
    <location>
        <position position="121"/>
    </location>
    <ligand>
        <name>alpha-D-mannose 1-phosphate</name>
        <dbReference type="ChEBI" id="CHEBI:58409"/>
    </ligand>
</feature>
<comment type="pathway">
    <text evidence="2 13">Nucleotide-sugar biosynthesis; GDP-alpha-D-mannose biosynthesis; alpha-D-mannose 1-phosphate from D-fructose 6-phosphate: step 2/2.</text>
</comment>
<feature type="active site" description="Nucleophile" evidence="10">
    <location>
        <position position="9"/>
    </location>
</feature>
<evidence type="ECO:0000256" key="5">
    <source>
        <dbReference type="ARBA" id="ARBA00012730"/>
    </source>
</evidence>
<dbReference type="Proteomes" id="UP001497744">
    <property type="component" value="Unassembled WGS sequence"/>
</dbReference>
<feature type="binding site" evidence="12">
    <location>
        <position position="240"/>
    </location>
    <ligand>
        <name>Mg(2+)</name>
        <dbReference type="ChEBI" id="CHEBI:18420"/>
        <label>1</label>
    </ligand>
</feature>
<dbReference type="GeneID" id="94194352"/>
<dbReference type="NCBIfam" id="TIGR01484">
    <property type="entry name" value="HAD-SF-IIB"/>
    <property type="match status" value="1"/>
</dbReference>
<keyword evidence="8 12" id="KW-0460">Magnesium</keyword>
<accession>A0AAV4LSP6</accession>
<dbReference type="EMBL" id="BPLF01000002">
    <property type="protein sequence ID" value="GIX62871.1"/>
    <property type="molecule type" value="Genomic_DNA"/>
</dbReference>
<dbReference type="GO" id="GO:0009298">
    <property type="term" value="P:GDP-mannose biosynthetic process"/>
    <property type="evidence" value="ECO:0007669"/>
    <property type="project" value="InterPro"/>
</dbReference>
<keyword evidence="15" id="KW-1185">Reference proteome</keyword>
<evidence type="ECO:0000256" key="3">
    <source>
        <dbReference type="ARBA" id="ARBA00009736"/>
    </source>
</evidence>
<evidence type="ECO:0000256" key="13">
    <source>
        <dbReference type="RuleBase" id="RU361118"/>
    </source>
</evidence>
<feature type="binding site" evidence="11">
    <location>
        <position position="139"/>
    </location>
    <ligand>
        <name>alpha-D-mannose 1-phosphate</name>
        <dbReference type="ChEBI" id="CHEBI:58409"/>
    </ligand>
</feature>
<keyword evidence="6 13" id="KW-0963">Cytoplasm</keyword>
<dbReference type="Pfam" id="PF03332">
    <property type="entry name" value="PMM"/>
    <property type="match status" value="2"/>
</dbReference>
<keyword evidence="7 12" id="KW-0479">Metal-binding</keyword>
<dbReference type="InterPro" id="IPR043169">
    <property type="entry name" value="PMM_cap"/>
</dbReference>
<dbReference type="InterPro" id="IPR006379">
    <property type="entry name" value="HAD-SF_hydro_IIB"/>
</dbReference>
<dbReference type="InterPro" id="IPR036412">
    <property type="entry name" value="HAD-like_sf"/>
</dbReference>
<evidence type="ECO:0000256" key="4">
    <source>
        <dbReference type="ARBA" id="ARBA00011738"/>
    </source>
</evidence>
<feature type="active site" description="Proton donor/acceptor" evidence="10">
    <location>
        <position position="11"/>
    </location>
</feature>
<evidence type="ECO:0000256" key="1">
    <source>
        <dbReference type="ARBA" id="ARBA00004496"/>
    </source>
</evidence>
<dbReference type="GO" id="GO:0006013">
    <property type="term" value="P:mannose metabolic process"/>
    <property type="evidence" value="ECO:0007669"/>
    <property type="project" value="TreeGrafter"/>
</dbReference>
<feature type="binding site" evidence="11">
    <location>
        <position position="179"/>
    </location>
    <ligand>
        <name>alpha-D-mannose 1-phosphate</name>
        <dbReference type="ChEBI" id="CHEBI:58409"/>
    </ligand>
</feature>
<evidence type="ECO:0000256" key="6">
    <source>
        <dbReference type="ARBA" id="ARBA00022490"/>
    </source>
</evidence>
<comment type="cofactor">
    <cofactor evidence="12">
        <name>Mg(2+)</name>
        <dbReference type="ChEBI" id="CHEBI:18420"/>
    </cofactor>
</comment>
<sequence>MSRRILIFDMDGTLTPPVQPLTEDVKEVLLKCKERGYDLAVASGSNYSSICRQIGKDFINTFDYIFSENGTQVYREGVLTVSLDILDVVEEKTLKDLVEFSLMYIAQLDIPVKRGTFIEHRKSLINLCPVGRNCSDKERQQFVEIDKERNIRGQFMEELRKRFGNTDMPLRFSAGGQISIDVFPKVGKAPVECIFKVETVNVGAVYVFVLTHQTDCAQLWDKSITLTNLPAYEEIHFFGDKTQEGGNDYEICHHPDVIGHTVTNYKDLLNQLAHML</sequence>
<dbReference type="RefSeq" id="XP_067714940.1">
    <property type="nucleotide sequence ID" value="XM_067858839.1"/>
</dbReference>
<comment type="similarity">
    <text evidence="3 13">Belongs to the eukaryotic PMM family.</text>
</comment>
<dbReference type="Gene3D" id="3.40.50.1000">
    <property type="entry name" value="HAD superfamily/HAD-like"/>
    <property type="match status" value="1"/>
</dbReference>
<comment type="function">
    <text evidence="13">Involved in the synthesis of the GDP-mannose and dolichol-phosphate-mannose required for a number of critical mannosyl transfer reactions.</text>
</comment>
<organism evidence="14 15">
    <name type="scientific">Babesia caballi</name>
    <dbReference type="NCBI Taxonomy" id="5871"/>
    <lineage>
        <taxon>Eukaryota</taxon>
        <taxon>Sar</taxon>
        <taxon>Alveolata</taxon>
        <taxon>Apicomplexa</taxon>
        <taxon>Aconoidasida</taxon>
        <taxon>Piroplasmida</taxon>
        <taxon>Babesiidae</taxon>
        <taxon>Babesia</taxon>
    </lineage>
</organism>
<dbReference type="CDD" id="cd02585">
    <property type="entry name" value="HAD_PMM"/>
    <property type="match status" value="1"/>
</dbReference>
<dbReference type="GO" id="GO:0006487">
    <property type="term" value="P:protein N-linked glycosylation"/>
    <property type="evidence" value="ECO:0007669"/>
    <property type="project" value="TreeGrafter"/>
</dbReference>
<dbReference type="GO" id="GO:0046872">
    <property type="term" value="F:metal ion binding"/>
    <property type="evidence" value="ECO:0007669"/>
    <property type="project" value="UniProtKB-KW"/>
</dbReference>
<feature type="binding site" evidence="11">
    <location>
        <position position="132"/>
    </location>
    <ligand>
        <name>alpha-D-mannose 1-phosphate</name>
        <dbReference type="ChEBI" id="CHEBI:58409"/>
    </ligand>
</feature>
<evidence type="ECO:0000256" key="7">
    <source>
        <dbReference type="ARBA" id="ARBA00022723"/>
    </source>
</evidence>
<name>A0AAV4LSP6_BABCB</name>
<comment type="subunit">
    <text evidence="4 13">Homodimer.</text>
</comment>
<protein>
    <recommendedName>
        <fullName evidence="5 13">Phosphomannomutase</fullName>
        <ecNumber evidence="5 13">5.4.2.8</ecNumber>
    </recommendedName>
</protein>
<evidence type="ECO:0000313" key="14">
    <source>
        <dbReference type="EMBL" id="GIX62871.1"/>
    </source>
</evidence>
<dbReference type="FunFam" id="3.30.1240.20:FF:000001">
    <property type="entry name" value="Phosphomannomutase"/>
    <property type="match status" value="1"/>
</dbReference>
<feature type="binding site" evidence="12">
    <location>
        <position position="11"/>
    </location>
    <ligand>
        <name>Mg(2+)</name>
        <dbReference type="ChEBI" id="CHEBI:18420"/>
        <label>1</label>
    </ligand>
</feature>
<proteinExistence type="inferred from homology"/>
<gene>
    <name evidence="14" type="ORF">BcabD6B2_23060</name>
</gene>
<comment type="subcellular location">
    <subcellularLocation>
        <location evidence="1 13">Cytoplasm</location>
    </subcellularLocation>
</comment>
<dbReference type="Gene3D" id="3.30.1240.20">
    <property type="match status" value="1"/>
</dbReference>
<dbReference type="GO" id="GO:0005829">
    <property type="term" value="C:cytosol"/>
    <property type="evidence" value="ECO:0007669"/>
    <property type="project" value="TreeGrafter"/>
</dbReference>
<dbReference type="InterPro" id="IPR005002">
    <property type="entry name" value="PMM"/>
</dbReference>
<evidence type="ECO:0000256" key="11">
    <source>
        <dbReference type="PIRSR" id="PIRSR605002-2"/>
    </source>
</evidence>
<keyword evidence="9 13" id="KW-0413">Isomerase</keyword>
<dbReference type="EC" id="5.4.2.8" evidence="5 13"/>
<dbReference type="InterPro" id="IPR023214">
    <property type="entry name" value="HAD_sf"/>
</dbReference>
<reference evidence="14 15" key="1">
    <citation type="submission" date="2021-06" db="EMBL/GenBank/DDBJ databases">
        <title>Genome sequence of Babesia caballi.</title>
        <authorList>
            <person name="Yamagishi J."/>
            <person name="Kidaka T."/>
            <person name="Ochi A."/>
        </authorList>
    </citation>
    <scope>NUCLEOTIDE SEQUENCE [LARGE SCALE GENOMIC DNA]</scope>
    <source>
        <strain evidence="14">USDA-D6B2</strain>
    </source>
</reference>
<dbReference type="AlphaFoldDB" id="A0AAV4LSP6"/>
<dbReference type="PANTHER" id="PTHR10466">
    <property type="entry name" value="PHOSPHOMANNOMUTASE"/>
    <property type="match status" value="1"/>
</dbReference>
<dbReference type="GO" id="GO:0004615">
    <property type="term" value="F:phosphomannomutase activity"/>
    <property type="evidence" value="ECO:0007669"/>
    <property type="project" value="UniProtKB-EC"/>
</dbReference>
<evidence type="ECO:0000256" key="9">
    <source>
        <dbReference type="ARBA" id="ARBA00023235"/>
    </source>
</evidence>
<feature type="binding site" evidence="11">
    <location>
        <position position="181"/>
    </location>
    <ligand>
        <name>alpha-D-mannose 1-phosphate</name>
        <dbReference type="ChEBI" id="CHEBI:58409"/>
    </ligand>
</feature>
<evidence type="ECO:0000256" key="2">
    <source>
        <dbReference type="ARBA" id="ARBA00004699"/>
    </source>
</evidence>
<feature type="binding site" evidence="12">
    <location>
        <position position="9"/>
    </location>
    <ligand>
        <name>Mg(2+)</name>
        <dbReference type="ChEBI" id="CHEBI:18420"/>
        <label>1</label>
    </ligand>
</feature>